<comment type="similarity">
    <text evidence="2">Belongs to the eukaryotic mitochondrial porin family.</text>
</comment>
<dbReference type="Proteomes" id="UP000789390">
    <property type="component" value="Unassembled WGS sequence"/>
</dbReference>
<dbReference type="SMART" id="SM00299">
    <property type="entry name" value="CLH"/>
    <property type="match status" value="7"/>
</dbReference>
<dbReference type="FunFam" id="2.130.10.110:FF:000001">
    <property type="entry name" value="Clathrin heavy chain"/>
    <property type="match status" value="1"/>
</dbReference>
<dbReference type="FunFam" id="1.25.40.10:FF:000095">
    <property type="entry name" value="Clathrin heavy chain"/>
    <property type="match status" value="1"/>
</dbReference>
<evidence type="ECO:0000259" key="17">
    <source>
        <dbReference type="Pfam" id="PF09268"/>
    </source>
</evidence>
<dbReference type="FunFam" id="1.25.40.10:FF:000001">
    <property type="entry name" value="Clathrin heavy chain"/>
    <property type="match status" value="1"/>
</dbReference>
<dbReference type="FunFam" id="1.25.40.10:FF:000002">
    <property type="entry name" value="Clathrin heavy chain"/>
    <property type="match status" value="1"/>
</dbReference>
<dbReference type="FunFam" id="2.40.160.10:FF:000001">
    <property type="entry name" value="Voltage-dependent anion-selective channel protein 2"/>
    <property type="match status" value="1"/>
</dbReference>
<evidence type="ECO:0000256" key="12">
    <source>
        <dbReference type="ARBA" id="ARBA00023136"/>
    </source>
</evidence>
<dbReference type="Pfam" id="PF01459">
    <property type="entry name" value="Porin_3"/>
    <property type="match status" value="1"/>
</dbReference>
<dbReference type="GO" id="GO:0006886">
    <property type="term" value="P:intracellular protein transport"/>
    <property type="evidence" value="ECO:0007669"/>
    <property type="project" value="UniProtKB-UniRule"/>
</dbReference>
<dbReference type="GO" id="GO:0005938">
    <property type="term" value="C:cell cortex"/>
    <property type="evidence" value="ECO:0007669"/>
    <property type="project" value="TreeGrafter"/>
</dbReference>
<evidence type="ECO:0000256" key="9">
    <source>
        <dbReference type="ARBA" id="ARBA00023065"/>
    </source>
</evidence>
<evidence type="ECO:0000256" key="2">
    <source>
        <dbReference type="ARBA" id="ARBA00007780"/>
    </source>
</evidence>
<comment type="similarity">
    <text evidence="3 15">Belongs to the clathrin heavy chain family.</text>
</comment>
<gene>
    <name evidence="18" type="ORF">DGAL_LOCUS16855</name>
</gene>
<dbReference type="FunFam" id="1.25.40.730:FF:000001">
    <property type="entry name" value="Clathrin heavy chain"/>
    <property type="match status" value="1"/>
</dbReference>
<feature type="repeat" description="CHCR" evidence="16">
    <location>
        <begin position="537"/>
        <end position="683"/>
    </location>
</feature>
<dbReference type="GO" id="GO:0030132">
    <property type="term" value="C:clathrin coat of coated pit"/>
    <property type="evidence" value="ECO:0007669"/>
    <property type="project" value="InterPro"/>
</dbReference>
<keyword evidence="19" id="KW-1185">Reference proteome</keyword>
<evidence type="ECO:0000256" key="16">
    <source>
        <dbReference type="PROSITE-ProRule" id="PRU01006"/>
    </source>
</evidence>
<dbReference type="Pfam" id="PF00637">
    <property type="entry name" value="Clathrin"/>
    <property type="match status" value="7"/>
</dbReference>
<name>A0A8J2WRL9_9CRUS</name>
<dbReference type="GO" id="GO:0045334">
    <property type="term" value="C:clathrin-coated endocytic vesicle"/>
    <property type="evidence" value="ECO:0007669"/>
    <property type="project" value="TreeGrafter"/>
</dbReference>
<keyword evidence="11" id="KW-0496">Mitochondrion</keyword>
<dbReference type="InterPro" id="IPR000547">
    <property type="entry name" value="Clathrin_H-chain/VPS_repeat"/>
</dbReference>
<keyword evidence="10" id="KW-0626">Porin</keyword>
<evidence type="ECO:0000256" key="7">
    <source>
        <dbReference type="ARBA" id="ARBA00022737"/>
    </source>
</evidence>
<keyword evidence="8" id="KW-1000">Mitochondrion outer membrane</keyword>
<dbReference type="Pfam" id="PF13838">
    <property type="entry name" value="Clathrin_H_link"/>
    <property type="match status" value="1"/>
</dbReference>
<keyword evidence="9" id="KW-0406">Ion transport</keyword>
<evidence type="ECO:0000256" key="10">
    <source>
        <dbReference type="ARBA" id="ARBA00023114"/>
    </source>
</evidence>
<evidence type="ECO:0000256" key="11">
    <source>
        <dbReference type="ARBA" id="ARBA00023128"/>
    </source>
</evidence>
<dbReference type="PANTHER" id="PTHR10292:SF1">
    <property type="entry name" value="CLATHRIN HEAVY CHAIN"/>
    <property type="match status" value="1"/>
</dbReference>
<dbReference type="PROSITE" id="PS00558">
    <property type="entry name" value="EUKARYOTIC_PORIN"/>
    <property type="match status" value="1"/>
</dbReference>
<evidence type="ECO:0000256" key="13">
    <source>
        <dbReference type="ARBA" id="ARBA00023176"/>
    </source>
</evidence>
<keyword evidence="14 15" id="KW-0968">Cytoplasmic vesicle</keyword>
<protein>
    <recommendedName>
        <fullName evidence="15">Clathrin heavy chain</fullName>
    </recommendedName>
</protein>
<dbReference type="Gene3D" id="2.40.160.10">
    <property type="entry name" value="Porin"/>
    <property type="match status" value="1"/>
</dbReference>
<dbReference type="InterPro" id="IPR027246">
    <property type="entry name" value="Porin_Euk/Tom40"/>
</dbReference>
<dbReference type="Gene3D" id="1.25.40.730">
    <property type="match status" value="1"/>
</dbReference>
<evidence type="ECO:0000256" key="1">
    <source>
        <dbReference type="ARBA" id="ARBA00004294"/>
    </source>
</evidence>
<dbReference type="PROSITE" id="PS50236">
    <property type="entry name" value="CHCR"/>
    <property type="match status" value="7"/>
</dbReference>
<evidence type="ECO:0000256" key="3">
    <source>
        <dbReference type="ARBA" id="ARBA00009535"/>
    </source>
</evidence>
<dbReference type="InterPro" id="IPR023614">
    <property type="entry name" value="Porin_dom_sf"/>
</dbReference>
<accession>A0A8J2WRL9</accession>
<dbReference type="OrthoDB" id="2113814at2759"/>
<dbReference type="CDD" id="cd07306">
    <property type="entry name" value="Porin3_VDAC"/>
    <property type="match status" value="1"/>
</dbReference>
<sequence length="2020" mass="228831">MAQMLPIRFQEHLQLTSIGINAANIGFSTLTMESDKFICVREKVGETAQVVIIDLHDPTNPIRRPISADSAIMNPASKVIALKAGRTLQIFNIEMKSKMKAHTMTEDVVFWKWISVNTIALVTEGAVYHWPMEGDSLPQKMFDRHSSLTGCQIINYRTDAKQTWLLLIGISAQQNRVVGAMQLYSVERKVSQPIEGHAAAFSQFKMEGNPEFSTLFCFAVRSAQGGKLHIIEVGTPPTGNQPFAKKNVDVFFPPEAQNDFPVAMQVSPKHDVLYLITKYGYIHLYDMETGTCIYMNRISAETVFVTAPHEPSSGIIGVNRKGQVLSVSVDEETIIQYITTAMQNPDLALRIATRNNLAGAEELFVRKFNTLFQGGQYAEAAKVAANAPKAILRTPATIQRFQAVAAQPGQTSPLLQYFGILLDQGQLNKFESLELCRPVLQQGRKQLLEKWLKEDKLECSEELGDLVKQADPTLALSVYLRANVPNKVIQCFAETGQFSKIVLYAKKVGYTPDYVFLLRSVMRISPDQGAMFAQMLVQDDEPLADIAQIVDIFLEQNMIQPCTAFLLDALKNNRPAEGPLQTKLLEMNLLSAPQVADAILGNQMFTHYDRAHVAQLCEKAGLLQRALEHYTDLYDIKRAVVHTHLLNPEWLVNYFGSLSVEDSLECLRAMLQANIRQNLQIGVQIATKYHEQLSTNSLIELFESFKSFEGLFYFLGSIVNFSQDPEVHFKYIQAACKTGQIKEVERICRESNCYNAERVKNFLKEAKLTDQLPLIIVCDRFDFVHDLVLYLYRNSLQKYIEIYVQKVNPSRLPVVIGGLLDVDCSEDVIKSLILVVRGQFSTDELVEEVEKRNRLKLLLPWLESRIHEGSVEPATHNALAKIYIDSNNNPERFLKENGYYDSRVVGKYCEKRDPHLACVAYERGQCDRELIKVCNENSLFKSEARYLVRRRDPDLWVEVLNESNQFRRPLIDQVVQTALSETQDPEDISVTVKAFMTADLPNELIELLEKIVLDSSVFSDHRNLQNLLILTAIKADRTRVMEYINRLDNYDAPDIANIAISNQLYEEAFAIFKKFDVNASAIQVLIENVNNLDRAYEFAERCNEPAVWSQLAKAQLQQGLVKEAIDSFIKADDPSAYLDVVSTSHRTGSWEDLVRYLQMARKKARESFIESELIYAYARTNRLADLEEFIAGPNHADIQRIGDRCYDDGMYEPAKLLYNNVSNFARLAITLVHLKEFQGAVDSARKANSTRTWKEVCFACVDNKEFRLAQMCGLHIVVHADELEDLINYYQDRGYFEELINLLEAALGLERAHMGMFTELGILYSKYKPEKMREHLELFWSRVNIPKVLRAAEQAHLWAELVFLYDKYEEYDNAVLTMMQHPTEAWREGHFKDVITKVANIELYYKGIQFYLDYKPMMLNDLLLVLSPRMDHTRSVNFFTKYNHLEMVKPYLRSVQNLNNKAINEALNSLLIDEEDYQGLRTSIDAFDNFDTIVLAQRLEKHELIEFRRIAAYLYKGNNRWKQSVELCKKDRLFKDAMEYAAESKNAEIAEELLAWFLEQRNFDCFAGCLYQCYDLLHPDVILELAWRHKITDFAMPYLIQVMREYVSKVDKLEAAESERIEENDSQSQPPSMMIASQQLMLTAPGYAPAYAPGFTPGYGYGIEKERLYQQTVRFVEYADNKFPTLALEQLVGHAESSLSELRIDPDVSRIAKSLQSYSSRAGQLGFCLASFQIPPIAVMAPPVYADLGKSSRDVFGKGYHFSLLKLECKTKTSNGVEFTTGGSSNLDSGKVVGNLETKYKIAEYGLTFTEKWNTDNTLGTEIAIQDKIAQGLKLTFDSTFAPQTGKKTGIVKAEFKHDTASLNADVDLNGGPTINGSAVCGYLGWLAGYQMSFDMSKSQLTRNNFSIAYAAKDFALHTNVNDGQEFGGALYQKVNSNLETGVQLAWTAGSNATRFGLGCKYQLDDDSAVRAKINNASQLGLGYQQKLRPGVTLTLSSLVDLKNFNQGGHKIGMGLELEA</sequence>
<dbReference type="InterPro" id="IPR055358">
    <property type="entry name" value="CHCR"/>
</dbReference>
<feature type="repeat" description="CHCR" evidence="16">
    <location>
        <begin position="1274"/>
        <end position="1420"/>
    </location>
</feature>
<evidence type="ECO:0000256" key="4">
    <source>
        <dbReference type="ARBA" id="ARBA00022448"/>
    </source>
</evidence>
<comment type="caution">
    <text evidence="18">The sequence shown here is derived from an EMBL/GenBank/DDBJ whole genome shotgun (WGS) entry which is preliminary data.</text>
</comment>
<evidence type="ECO:0000313" key="18">
    <source>
        <dbReference type="EMBL" id="CAH0113053.1"/>
    </source>
</evidence>
<dbReference type="GO" id="GO:0046930">
    <property type="term" value="C:pore complex"/>
    <property type="evidence" value="ECO:0007669"/>
    <property type="project" value="UniProtKB-KW"/>
</dbReference>
<comment type="function">
    <text evidence="15">Clathrin is the major protein of the polyhedral coat of coated pits and vesicles.</text>
</comment>
<dbReference type="Gene3D" id="2.130.10.110">
    <property type="entry name" value="Clathrin heavy-chain terminal domain"/>
    <property type="match status" value="1"/>
</dbReference>
<evidence type="ECO:0000256" key="6">
    <source>
        <dbReference type="ARBA" id="ARBA00022692"/>
    </source>
</evidence>
<dbReference type="GO" id="GO:0006898">
    <property type="term" value="P:receptor-mediated endocytosis"/>
    <property type="evidence" value="ECO:0007669"/>
    <property type="project" value="TreeGrafter"/>
</dbReference>
<evidence type="ECO:0000256" key="14">
    <source>
        <dbReference type="ARBA" id="ARBA00023329"/>
    </source>
</evidence>
<dbReference type="Pfam" id="PF01394">
    <property type="entry name" value="Clathrin_propel"/>
    <property type="match status" value="5"/>
</dbReference>
<dbReference type="InterPro" id="IPR022365">
    <property type="entry name" value="Clathrin_H-chain_propeller_rpt"/>
</dbReference>
<feature type="repeat" description="CHCR" evidence="16">
    <location>
        <begin position="979"/>
        <end position="1124"/>
    </location>
</feature>
<evidence type="ECO:0000313" key="19">
    <source>
        <dbReference type="Proteomes" id="UP000789390"/>
    </source>
</evidence>
<feature type="repeat" description="CHCR" evidence="16">
    <location>
        <begin position="833"/>
        <end position="972"/>
    </location>
</feature>
<feature type="repeat" description="CHCR" evidence="16">
    <location>
        <begin position="686"/>
        <end position="828"/>
    </location>
</feature>
<keyword evidence="13 15" id="KW-0168">Coated pit</keyword>
<reference evidence="18" key="1">
    <citation type="submission" date="2021-11" db="EMBL/GenBank/DDBJ databases">
        <authorList>
            <person name="Schell T."/>
        </authorList>
    </citation>
    <scope>NUCLEOTIDE SEQUENCE</scope>
    <source>
        <strain evidence="18">M5</strain>
    </source>
</reference>
<keyword evidence="5" id="KW-1134">Transmembrane beta strand</keyword>
<dbReference type="SUPFAM" id="SSF48371">
    <property type="entry name" value="ARM repeat"/>
    <property type="match status" value="6"/>
</dbReference>
<dbReference type="GO" id="GO:0032051">
    <property type="term" value="F:clathrin light chain binding"/>
    <property type="evidence" value="ECO:0007669"/>
    <property type="project" value="InterPro"/>
</dbReference>
<dbReference type="InterPro" id="IPR001925">
    <property type="entry name" value="Porin_Euk"/>
</dbReference>
<dbReference type="GO" id="GO:0016050">
    <property type="term" value="P:vesicle organization"/>
    <property type="evidence" value="ECO:0007669"/>
    <property type="project" value="UniProtKB-ARBA"/>
</dbReference>
<comment type="subcellular location">
    <subcellularLocation>
        <location evidence="15">Cytoplasmic vesicle membrane</location>
        <topology evidence="15">Peripheral membrane protein</topology>
        <orientation evidence="15">Cytoplasmic side</orientation>
    </subcellularLocation>
    <subcellularLocation>
        <location evidence="15">Membrane</location>
        <location evidence="15">Coated pit</location>
        <topology evidence="15">Peripheral membrane protein</topology>
        <orientation evidence="15">Cytoplasmic side</orientation>
    </subcellularLocation>
    <subcellularLocation>
        <location evidence="1">Mitochondrion outer membrane</location>
    </subcellularLocation>
</comment>
<evidence type="ECO:0000256" key="5">
    <source>
        <dbReference type="ARBA" id="ARBA00022452"/>
    </source>
</evidence>
<dbReference type="SUPFAM" id="SSF50989">
    <property type="entry name" value="Clathrin heavy-chain terminal domain"/>
    <property type="match status" value="1"/>
</dbReference>
<dbReference type="GO" id="GO:0015288">
    <property type="term" value="F:porin activity"/>
    <property type="evidence" value="ECO:0007669"/>
    <property type="project" value="UniProtKB-KW"/>
</dbReference>
<dbReference type="GO" id="GO:0005741">
    <property type="term" value="C:mitochondrial outer membrane"/>
    <property type="evidence" value="ECO:0007669"/>
    <property type="project" value="UniProtKB-SubCell"/>
</dbReference>
<dbReference type="Gene3D" id="1.25.40.10">
    <property type="entry name" value="Tetratricopeptide repeat domain"/>
    <property type="match status" value="5"/>
</dbReference>
<dbReference type="InterPro" id="IPR016341">
    <property type="entry name" value="Clathrin_heavy_chain"/>
</dbReference>
<organism evidence="18 19">
    <name type="scientific">Daphnia galeata</name>
    <dbReference type="NCBI Taxonomy" id="27404"/>
    <lineage>
        <taxon>Eukaryota</taxon>
        <taxon>Metazoa</taxon>
        <taxon>Ecdysozoa</taxon>
        <taxon>Arthropoda</taxon>
        <taxon>Crustacea</taxon>
        <taxon>Branchiopoda</taxon>
        <taxon>Diplostraca</taxon>
        <taxon>Cladocera</taxon>
        <taxon>Anomopoda</taxon>
        <taxon>Daphniidae</taxon>
        <taxon>Daphnia</taxon>
    </lineage>
</organism>
<feature type="repeat" description="CHCR" evidence="16">
    <location>
        <begin position="1128"/>
        <end position="1269"/>
    </location>
</feature>
<dbReference type="Pfam" id="PF09268">
    <property type="entry name" value="Clathrin-link"/>
    <property type="match status" value="1"/>
</dbReference>
<keyword evidence="7" id="KW-0677">Repeat</keyword>
<dbReference type="EMBL" id="CAKKLH010000336">
    <property type="protein sequence ID" value="CAH0113053.1"/>
    <property type="molecule type" value="Genomic_DNA"/>
</dbReference>
<evidence type="ECO:0000256" key="15">
    <source>
        <dbReference type="PIRNR" id="PIRNR002290"/>
    </source>
</evidence>
<dbReference type="InterPro" id="IPR016024">
    <property type="entry name" value="ARM-type_fold"/>
</dbReference>
<dbReference type="PRINTS" id="PR00185">
    <property type="entry name" value="EUKARYTPORIN"/>
</dbReference>
<dbReference type="InterPro" id="IPR015348">
    <property type="entry name" value="Clathrin_H-chain_linker_core"/>
</dbReference>
<proteinExistence type="inferred from homology"/>
<evidence type="ECO:0000256" key="8">
    <source>
        <dbReference type="ARBA" id="ARBA00022787"/>
    </source>
</evidence>
<dbReference type="PIRSF" id="PIRSF002290">
    <property type="entry name" value="Clathrin_H_chain"/>
    <property type="match status" value="1"/>
</dbReference>
<dbReference type="InterPro" id="IPR011990">
    <property type="entry name" value="TPR-like_helical_dom_sf"/>
</dbReference>
<dbReference type="InterPro" id="IPR016025">
    <property type="entry name" value="Clathrin_H-chain_N"/>
</dbReference>
<dbReference type="GO" id="GO:0005198">
    <property type="term" value="F:structural molecule activity"/>
    <property type="evidence" value="ECO:0007669"/>
    <property type="project" value="InterPro"/>
</dbReference>
<dbReference type="GO" id="GO:0045807">
    <property type="term" value="P:positive regulation of endocytosis"/>
    <property type="evidence" value="ECO:0007669"/>
    <property type="project" value="UniProtKB-ARBA"/>
</dbReference>
<keyword evidence="12 15" id="KW-0472">Membrane</keyword>
<dbReference type="GO" id="GO:0030130">
    <property type="term" value="C:clathrin coat of trans-Golgi network vesicle"/>
    <property type="evidence" value="ECO:0007669"/>
    <property type="project" value="InterPro"/>
</dbReference>
<dbReference type="GO" id="GO:0008308">
    <property type="term" value="F:voltage-gated monoatomic anion channel activity"/>
    <property type="evidence" value="ECO:0007669"/>
    <property type="project" value="InterPro"/>
</dbReference>
<feature type="repeat" description="CHCR" evidence="16">
    <location>
        <begin position="1423"/>
        <end position="1566"/>
    </location>
</feature>
<dbReference type="FunFam" id="1.25.40.10:FF:000007">
    <property type="entry name" value="Clathrin heavy chain"/>
    <property type="match status" value="1"/>
</dbReference>
<keyword evidence="6" id="KW-0812">Transmembrane</keyword>
<dbReference type="GO" id="GO:0071439">
    <property type="term" value="C:clathrin complex"/>
    <property type="evidence" value="ECO:0007669"/>
    <property type="project" value="InterPro"/>
</dbReference>
<feature type="domain" description="Clathrin heavy chain linker core motif" evidence="17">
    <location>
        <begin position="331"/>
        <end position="354"/>
    </location>
</feature>
<keyword evidence="4" id="KW-0813">Transport</keyword>
<dbReference type="PANTHER" id="PTHR10292">
    <property type="entry name" value="CLATHRIN HEAVY CHAIN RELATED"/>
    <property type="match status" value="1"/>
</dbReference>